<dbReference type="InterPro" id="IPR001623">
    <property type="entry name" value="DnaJ_domain"/>
</dbReference>
<evidence type="ECO:0000313" key="4">
    <source>
        <dbReference type="Proteomes" id="UP000322214"/>
    </source>
</evidence>
<accession>A0A5B9PDZ0</accession>
<dbReference type="Gene3D" id="1.10.287.110">
    <property type="entry name" value="DnaJ domain"/>
    <property type="match status" value="1"/>
</dbReference>
<organism evidence="3 4">
    <name type="scientific">Mariniblastus fucicola</name>
    <dbReference type="NCBI Taxonomy" id="980251"/>
    <lineage>
        <taxon>Bacteria</taxon>
        <taxon>Pseudomonadati</taxon>
        <taxon>Planctomycetota</taxon>
        <taxon>Planctomycetia</taxon>
        <taxon>Pirellulales</taxon>
        <taxon>Pirellulaceae</taxon>
        <taxon>Mariniblastus</taxon>
    </lineage>
</organism>
<keyword evidence="1" id="KW-1133">Transmembrane helix</keyword>
<keyword evidence="4" id="KW-1185">Reference proteome</keyword>
<dbReference type="SUPFAM" id="SSF46565">
    <property type="entry name" value="Chaperone J-domain"/>
    <property type="match status" value="1"/>
</dbReference>
<dbReference type="PROSITE" id="PS50076">
    <property type="entry name" value="DNAJ_2"/>
    <property type="match status" value="1"/>
</dbReference>
<dbReference type="AlphaFoldDB" id="A0A5B9PDZ0"/>
<reference evidence="3 4" key="1">
    <citation type="submission" date="2019-08" db="EMBL/GenBank/DDBJ databases">
        <title>Deep-cultivation of Planctomycetes and their phenomic and genomic characterization uncovers novel biology.</title>
        <authorList>
            <person name="Wiegand S."/>
            <person name="Jogler M."/>
            <person name="Boedeker C."/>
            <person name="Pinto D."/>
            <person name="Vollmers J."/>
            <person name="Rivas-Marin E."/>
            <person name="Kohn T."/>
            <person name="Peeters S.H."/>
            <person name="Heuer A."/>
            <person name="Rast P."/>
            <person name="Oberbeckmann S."/>
            <person name="Bunk B."/>
            <person name="Jeske O."/>
            <person name="Meyerdierks A."/>
            <person name="Storesund J.E."/>
            <person name="Kallscheuer N."/>
            <person name="Luecker S."/>
            <person name="Lage O.M."/>
            <person name="Pohl T."/>
            <person name="Merkel B.J."/>
            <person name="Hornburger P."/>
            <person name="Mueller R.-W."/>
            <person name="Bruemmer F."/>
            <person name="Labrenz M."/>
            <person name="Spormann A.M."/>
            <person name="Op den Camp H."/>
            <person name="Overmann J."/>
            <person name="Amann R."/>
            <person name="Jetten M.S.M."/>
            <person name="Mascher T."/>
            <person name="Medema M.H."/>
            <person name="Devos D.P."/>
            <person name="Kaster A.-K."/>
            <person name="Ovreas L."/>
            <person name="Rohde M."/>
            <person name="Galperin M.Y."/>
            <person name="Jogler C."/>
        </authorList>
    </citation>
    <scope>NUCLEOTIDE SEQUENCE [LARGE SCALE GENOMIC DNA]</scope>
    <source>
        <strain evidence="3 4">FC18</strain>
    </source>
</reference>
<dbReference type="OrthoDB" id="231919at2"/>
<sequence length="552" mass="63443">MVDQPEPKWELLPADPWGFFGVKRDAETRELKRSYNRLIRRFKPERHPQEFQRIRAAYEHIHNLIRYRDSNDGPGIQFDWSSALAGLSKQLDSKLQTEPETLSEPGVVERLESESIATLLAELSAKSAKSPRDYFQLAILDGVDPHSDENLEDWLLEGIRNYPREPGLSALFREYLEHHVKTDRLPEAIFKSLKALPGNRFFQLTEPAWDRLIRECNFDDFREVLDRCEQKLTTTSGRSIVIFYLHILKPAIWKADDEWFARLIAEIEDQYFNLPVWAQQELEMLSEIAEYRRSEHVQNESGLLQKMNEAMRQWCLDLEGKSDRLIVDCQHHLAANGTQLLNEFPADKPMGELLKAWNHVIEDVASRQGSVNFEREKVANHAFNFMARTTRRTSRGLEHAIGNWLALVGVGVALFALIVAIMFLVRMALRFMNGLWLSAILDILWSVLTIIGGIIAAYIVIRISRPARRLPYAEIRGELLKLIRVIPMMPHELSSVLSALENKKFGDGDDLMDADEITAHLQADPAMHIYSAAQRILQCEADPMRLVEKVSG</sequence>
<gene>
    <name evidence="3" type="ORF">MFFC18_26700</name>
</gene>
<evidence type="ECO:0000313" key="3">
    <source>
        <dbReference type="EMBL" id="QEG22786.1"/>
    </source>
</evidence>
<proteinExistence type="predicted"/>
<dbReference type="STRING" id="980251.GCA_001642875_01459"/>
<feature type="transmembrane region" description="Helical" evidence="1">
    <location>
        <begin position="401"/>
        <end position="429"/>
    </location>
</feature>
<dbReference type="SMART" id="SM00271">
    <property type="entry name" value="DnaJ"/>
    <property type="match status" value="1"/>
</dbReference>
<dbReference type="InterPro" id="IPR036869">
    <property type="entry name" value="J_dom_sf"/>
</dbReference>
<dbReference type="Proteomes" id="UP000322214">
    <property type="component" value="Chromosome"/>
</dbReference>
<evidence type="ECO:0000259" key="2">
    <source>
        <dbReference type="PROSITE" id="PS50076"/>
    </source>
</evidence>
<dbReference type="EMBL" id="CP042912">
    <property type="protein sequence ID" value="QEG22786.1"/>
    <property type="molecule type" value="Genomic_DNA"/>
</dbReference>
<feature type="transmembrane region" description="Helical" evidence="1">
    <location>
        <begin position="435"/>
        <end position="461"/>
    </location>
</feature>
<name>A0A5B9PDZ0_9BACT</name>
<evidence type="ECO:0000256" key="1">
    <source>
        <dbReference type="SAM" id="Phobius"/>
    </source>
</evidence>
<keyword evidence="1" id="KW-0472">Membrane</keyword>
<keyword evidence="1" id="KW-0812">Transmembrane</keyword>
<dbReference type="RefSeq" id="WP_075084260.1">
    <property type="nucleotide sequence ID" value="NZ_CP042912.1"/>
</dbReference>
<dbReference type="KEGG" id="mff:MFFC18_26700"/>
<feature type="domain" description="J" evidence="2">
    <location>
        <begin position="15"/>
        <end position="75"/>
    </location>
</feature>
<protein>
    <recommendedName>
        <fullName evidence="2">J domain-containing protein</fullName>
    </recommendedName>
</protein>